<evidence type="ECO:0000259" key="3">
    <source>
        <dbReference type="SMART" id="SM00939"/>
    </source>
</evidence>
<dbReference type="SMART" id="SM00939">
    <property type="entry name" value="PepX_C"/>
    <property type="match status" value="1"/>
</dbReference>
<comment type="caution">
    <text evidence="4">The sequence shown here is derived from an EMBL/GenBank/DDBJ whole genome shotgun (WGS) entry which is preliminary data.</text>
</comment>
<dbReference type="RefSeq" id="WP_422920351.1">
    <property type="nucleotide sequence ID" value="NZ_JAMZEJ010000007.1"/>
</dbReference>
<evidence type="ECO:0000313" key="4">
    <source>
        <dbReference type="EMBL" id="MCQ8241605.1"/>
    </source>
</evidence>
<dbReference type="Gene3D" id="2.60.120.260">
    <property type="entry name" value="Galactose-binding domain-like"/>
    <property type="match status" value="1"/>
</dbReference>
<name>A0ABT1W1W5_9PROT</name>
<dbReference type="SUPFAM" id="SSF49785">
    <property type="entry name" value="Galactose-binding domain-like"/>
    <property type="match status" value="1"/>
</dbReference>
<dbReference type="Pfam" id="PF08530">
    <property type="entry name" value="PepX_C"/>
    <property type="match status" value="1"/>
</dbReference>
<keyword evidence="1 4" id="KW-0378">Hydrolase</keyword>
<reference evidence="4 5" key="1">
    <citation type="submission" date="2022-06" db="EMBL/GenBank/DDBJ databases">
        <title>Rhizosaccharibacter gen. nov. sp. nov. KSS12, endophytic bacteria isolated from sugarcane.</title>
        <authorList>
            <person name="Pitiwittayakul N."/>
        </authorList>
    </citation>
    <scope>NUCLEOTIDE SEQUENCE [LARGE SCALE GENOMIC DNA]</scope>
    <source>
        <strain evidence="4 5">KSS12</strain>
    </source>
</reference>
<sequence length="701" mass="76967">MRRSSGFRETKLRDVAAGTLLLLAAAAPLPGAGNAGPGGSAGPAAAGAPAELQPLPDDMPPPGGDIPRRVVPNRLGYEYDRRDVMIPMRDGVKLHTVIVVPHGAHGLPILLTRTPYNATKRALRGDEDSESPFLAGTLPQGDDAFADGTYIRVFQDVRGKYGSEGEYVMTRPPIGPLNRSNTDDTTDAWDTIEWLTHNLPEGNGRVGMLGSSYEGWTVVMALLHPHPALKVASPESPMVDGWMGDDWFHYGAFRQNSLDYFTGQMSARGGSLPVPRPGYDDYETFLRAGSAGAYATANGLDQYPWWHRTEVHPAYDAFWQDQALDRLVAAHPSGVPTLWEQGLWDQEDMWGAVHSWLALRGTTQAGNNHLILGPWRHSQVNYDGGHLGVLDWHADTAFDYRHEVLRPFFDQFLRPGAPHVGVPAALIYDTGDKRWDRFARWPVACDKGCDAPLVPIFLGRHGTLSFTAPDAAGGADSYVSDPAKPVPYLPRPVAFGDKDRWKPWLTSDQRPFADRPDVLVFETDPLTAPVRISGRPEADLWSTTTGTDGDWVVKLIDVFPADMPEQPEMAGYQLPIGMDIFRGRYRDSFEHPSPIPSNQPQRYRFALPPANHVFQRGHRIMVQVQSSWFPLYDRNPQRFVPNIFLARPADYIPATVSVLHDAAHPSAIRLPVVPAAQERAIETAGPATGIAPTTAAGAAAP</sequence>
<proteinExistence type="predicted"/>
<feature type="region of interest" description="Disordered" evidence="2">
    <location>
        <begin position="34"/>
        <end position="68"/>
    </location>
</feature>
<dbReference type="InterPro" id="IPR013736">
    <property type="entry name" value="Xaa-Pro_dipept_C"/>
</dbReference>
<dbReference type="InterPro" id="IPR005674">
    <property type="entry name" value="CocE/Ser_esterase"/>
</dbReference>
<keyword evidence="5" id="KW-1185">Reference proteome</keyword>
<organism evidence="4 5">
    <name type="scientific">Rhizosaccharibacter radicis</name>
    <dbReference type="NCBI Taxonomy" id="2782605"/>
    <lineage>
        <taxon>Bacteria</taxon>
        <taxon>Pseudomonadati</taxon>
        <taxon>Pseudomonadota</taxon>
        <taxon>Alphaproteobacteria</taxon>
        <taxon>Acetobacterales</taxon>
        <taxon>Acetobacteraceae</taxon>
        <taxon>Rhizosaccharibacter</taxon>
    </lineage>
</organism>
<gene>
    <name evidence="4" type="ORF">NFI88_12230</name>
</gene>
<dbReference type="InterPro" id="IPR029058">
    <property type="entry name" value="AB_hydrolase_fold"/>
</dbReference>
<dbReference type="EMBL" id="JAMZEJ010000007">
    <property type="protein sequence ID" value="MCQ8241605.1"/>
    <property type="molecule type" value="Genomic_DNA"/>
</dbReference>
<dbReference type="NCBIfam" id="TIGR00976">
    <property type="entry name" value="CocE_NonD"/>
    <property type="match status" value="1"/>
</dbReference>
<evidence type="ECO:0000256" key="1">
    <source>
        <dbReference type="ARBA" id="ARBA00022801"/>
    </source>
</evidence>
<dbReference type="GO" id="GO:0016787">
    <property type="term" value="F:hydrolase activity"/>
    <property type="evidence" value="ECO:0007669"/>
    <property type="project" value="UniProtKB-KW"/>
</dbReference>
<dbReference type="Pfam" id="PF02129">
    <property type="entry name" value="Peptidase_S15"/>
    <property type="match status" value="1"/>
</dbReference>
<evidence type="ECO:0000313" key="5">
    <source>
        <dbReference type="Proteomes" id="UP001524547"/>
    </source>
</evidence>
<feature type="compositionally biased region" description="Low complexity" evidence="2">
    <location>
        <begin position="42"/>
        <end position="56"/>
    </location>
</feature>
<dbReference type="InterPro" id="IPR008979">
    <property type="entry name" value="Galactose-bd-like_sf"/>
</dbReference>
<accession>A0ABT1W1W5</accession>
<evidence type="ECO:0000256" key="2">
    <source>
        <dbReference type="SAM" id="MobiDB-lite"/>
    </source>
</evidence>
<feature type="domain" description="Xaa-Pro dipeptidyl-peptidase C-terminal" evidence="3">
    <location>
        <begin position="406"/>
        <end position="669"/>
    </location>
</feature>
<dbReference type="Gene3D" id="1.10.3020.10">
    <property type="entry name" value="alpha-amino acid ester hydrolase ( Helical cap domain)"/>
    <property type="match status" value="1"/>
</dbReference>
<dbReference type="SUPFAM" id="SSF53474">
    <property type="entry name" value="alpha/beta-Hydrolases"/>
    <property type="match status" value="1"/>
</dbReference>
<dbReference type="InterPro" id="IPR000383">
    <property type="entry name" value="Xaa-Pro-like_dom"/>
</dbReference>
<dbReference type="Gene3D" id="3.40.50.1820">
    <property type="entry name" value="alpha/beta hydrolase"/>
    <property type="match status" value="1"/>
</dbReference>
<dbReference type="Proteomes" id="UP001524547">
    <property type="component" value="Unassembled WGS sequence"/>
</dbReference>
<protein>
    <submittedName>
        <fullName evidence="4">CocE/NonD family hydrolase</fullName>
    </submittedName>
</protein>